<sequence length="124" mass="14120">MASIQFITDEHGKKQAVILPMDEYERLLAAADHDENYQIIPYTTEPNDDETIPHEVVSIMVDDEVSLQAAWRIYRGLSQAEVAEKLGIKQAAVSQFEKSERPRKATIEKLADLYDCRISQLVLD</sequence>
<dbReference type="SUPFAM" id="SSF47413">
    <property type="entry name" value="lambda repressor-like DNA-binding domains"/>
    <property type="match status" value="1"/>
</dbReference>
<protein>
    <submittedName>
        <fullName evidence="2">Putative transcriptional regulator</fullName>
    </submittedName>
</protein>
<dbReference type="AlphaFoldDB" id="A0A022PAL4"/>
<comment type="caution">
    <text evidence="2">The sequence shown here is derived from an EMBL/GenBank/DDBJ whole genome shotgun (WGS) entry which is preliminary data.</text>
</comment>
<feature type="domain" description="HTH cro/C1-type" evidence="1">
    <location>
        <begin position="70"/>
        <end position="121"/>
    </location>
</feature>
<dbReference type="InterPro" id="IPR010982">
    <property type="entry name" value="Lambda_DNA-bd_dom_sf"/>
</dbReference>
<evidence type="ECO:0000313" key="2">
    <source>
        <dbReference type="EMBL" id="EYU13227.1"/>
    </source>
</evidence>
<dbReference type="PATRIC" id="fig|1393736.3.peg.4380"/>
<evidence type="ECO:0000259" key="1">
    <source>
        <dbReference type="PROSITE" id="PS50943"/>
    </source>
</evidence>
<keyword evidence="3" id="KW-1185">Reference proteome</keyword>
<dbReference type="Gene3D" id="1.10.260.40">
    <property type="entry name" value="lambda repressor-like DNA-binding domains"/>
    <property type="match status" value="1"/>
</dbReference>
<name>A0A022PAL4_9GAMM</name>
<dbReference type="EMBL" id="JFGV01000102">
    <property type="protein sequence ID" value="EYU13227.1"/>
    <property type="molecule type" value="Genomic_DNA"/>
</dbReference>
<dbReference type="SMART" id="SM00530">
    <property type="entry name" value="HTH_XRE"/>
    <property type="match status" value="1"/>
</dbReference>
<gene>
    <name evidence="2" type="ORF">BA1DRAFT_04295</name>
</gene>
<accession>A0A022PAL4</accession>
<dbReference type="Pfam" id="PF01381">
    <property type="entry name" value="HTH_3"/>
    <property type="match status" value="1"/>
</dbReference>
<dbReference type="PROSITE" id="PS50943">
    <property type="entry name" value="HTH_CROC1"/>
    <property type="match status" value="1"/>
</dbReference>
<dbReference type="Proteomes" id="UP000023464">
    <property type="component" value="Unassembled WGS sequence"/>
</dbReference>
<dbReference type="InterPro" id="IPR001387">
    <property type="entry name" value="Cro/C1-type_HTH"/>
</dbReference>
<reference evidence="2 3" key="1">
    <citation type="submission" date="2014-03" db="EMBL/GenBank/DDBJ databases">
        <title>Draft Genome of Photorhabdus luminescens BA1, an Egyptian Isolate.</title>
        <authorList>
            <person name="Ghazal S."/>
            <person name="Hurst S.G.IV."/>
            <person name="Morris K."/>
            <person name="Thomas K."/>
            <person name="Tisa L.S."/>
        </authorList>
    </citation>
    <scope>NUCLEOTIDE SEQUENCE [LARGE SCALE GENOMIC DNA]</scope>
    <source>
        <strain evidence="2 3">BA1</strain>
    </source>
</reference>
<dbReference type="RefSeq" id="WP_036783361.1">
    <property type="nucleotide sequence ID" value="NZ_CAWLTM010000013.1"/>
</dbReference>
<dbReference type="CDD" id="cd00093">
    <property type="entry name" value="HTH_XRE"/>
    <property type="match status" value="1"/>
</dbReference>
<proteinExistence type="predicted"/>
<dbReference type="GO" id="GO:0003677">
    <property type="term" value="F:DNA binding"/>
    <property type="evidence" value="ECO:0007669"/>
    <property type="project" value="InterPro"/>
</dbReference>
<organism evidence="2 3">
    <name type="scientific">Photorhabdus aegyptia</name>
    <dbReference type="NCBI Taxonomy" id="2805098"/>
    <lineage>
        <taxon>Bacteria</taxon>
        <taxon>Pseudomonadati</taxon>
        <taxon>Pseudomonadota</taxon>
        <taxon>Gammaproteobacteria</taxon>
        <taxon>Enterobacterales</taxon>
        <taxon>Morganellaceae</taxon>
        <taxon>Photorhabdus</taxon>
    </lineage>
</organism>
<evidence type="ECO:0000313" key="3">
    <source>
        <dbReference type="Proteomes" id="UP000023464"/>
    </source>
</evidence>